<sequence length="58" mass="6238">MNPLSSLSVSPGSDTDDEAFINKTCSVMIGSFSPPKHMMSSWCILFTSSCRSAHTVPN</sequence>
<proteinExistence type="predicted"/>
<name>A0A0E9RT58_ANGAN</name>
<dbReference type="AlphaFoldDB" id="A0A0E9RT58"/>
<accession>A0A0E9RT58</accession>
<evidence type="ECO:0000313" key="1">
    <source>
        <dbReference type="EMBL" id="JAH31453.1"/>
    </source>
</evidence>
<reference evidence="1" key="2">
    <citation type="journal article" date="2015" name="Fish Shellfish Immunol.">
        <title>Early steps in the European eel (Anguilla anguilla)-Vibrio vulnificus interaction in the gills: Role of the RtxA13 toxin.</title>
        <authorList>
            <person name="Callol A."/>
            <person name="Pajuelo D."/>
            <person name="Ebbesson L."/>
            <person name="Teles M."/>
            <person name="MacKenzie S."/>
            <person name="Amaro C."/>
        </authorList>
    </citation>
    <scope>NUCLEOTIDE SEQUENCE</scope>
</reference>
<organism evidence="1">
    <name type="scientific">Anguilla anguilla</name>
    <name type="common">European freshwater eel</name>
    <name type="synonym">Muraena anguilla</name>
    <dbReference type="NCBI Taxonomy" id="7936"/>
    <lineage>
        <taxon>Eukaryota</taxon>
        <taxon>Metazoa</taxon>
        <taxon>Chordata</taxon>
        <taxon>Craniata</taxon>
        <taxon>Vertebrata</taxon>
        <taxon>Euteleostomi</taxon>
        <taxon>Actinopterygii</taxon>
        <taxon>Neopterygii</taxon>
        <taxon>Teleostei</taxon>
        <taxon>Anguilliformes</taxon>
        <taxon>Anguillidae</taxon>
        <taxon>Anguilla</taxon>
    </lineage>
</organism>
<reference evidence="1" key="1">
    <citation type="submission" date="2014-11" db="EMBL/GenBank/DDBJ databases">
        <authorList>
            <person name="Amaro Gonzalez C."/>
        </authorList>
    </citation>
    <scope>NUCLEOTIDE SEQUENCE</scope>
</reference>
<protein>
    <submittedName>
        <fullName evidence="1">Uncharacterized protein</fullName>
    </submittedName>
</protein>
<dbReference type="EMBL" id="GBXM01077124">
    <property type="protein sequence ID" value="JAH31453.1"/>
    <property type="molecule type" value="Transcribed_RNA"/>
</dbReference>